<dbReference type="InterPro" id="IPR014030">
    <property type="entry name" value="Ketoacyl_synth_N"/>
</dbReference>
<dbReference type="InterPro" id="IPR020841">
    <property type="entry name" value="PKS_Beta-ketoAc_synthase_dom"/>
</dbReference>
<dbReference type="EMBL" id="CP009440">
    <property type="protein sequence ID" value="AJI52397.1"/>
    <property type="molecule type" value="Genomic_DNA"/>
</dbReference>
<evidence type="ECO:0000313" key="6">
    <source>
        <dbReference type="EMBL" id="AJI52397.1"/>
    </source>
</evidence>
<dbReference type="STRING" id="28110.KU46_227"/>
<dbReference type="CDD" id="cd00834">
    <property type="entry name" value="KAS_I_II"/>
    <property type="match status" value="1"/>
</dbReference>
<dbReference type="InterPro" id="IPR014031">
    <property type="entry name" value="Ketoacyl_synth_C"/>
</dbReference>
<dbReference type="Pfam" id="PF02801">
    <property type="entry name" value="Ketoacyl-synt_C"/>
    <property type="match status" value="1"/>
</dbReference>
<dbReference type="InterPro" id="IPR016039">
    <property type="entry name" value="Thiolase-like"/>
</dbReference>
<dbReference type="SMART" id="SM00825">
    <property type="entry name" value="PKS_KS"/>
    <property type="match status" value="1"/>
</dbReference>
<dbReference type="GO" id="GO:0005829">
    <property type="term" value="C:cytosol"/>
    <property type="evidence" value="ECO:0007669"/>
    <property type="project" value="TreeGrafter"/>
</dbReference>
<evidence type="ECO:0000313" key="7">
    <source>
        <dbReference type="Proteomes" id="UP000031830"/>
    </source>
</evidence>
<comment type="similarity">
    <text evidence="2 4">Belongs to the thiolase-like superfamily. Beta-ketoacyl-ACP synthases family.</text>
</comment>
<comment type="pathway">
    <text evidence="1">Lipid metabolism.</text>
</comment>
<name>A0A0B6D252_9GAMM</name>
<organism evidence="6 7">
    <name type="scientific">Francisella philomiragia</name>
    <dbReference type="NCBI Taxonomy" id="28110"/>
    <lineage>
        <taxon>Bacteria</taxon>
        <taxon>Pseudomonadati</taxon>
        <taxon>Pseudomonadota</taxon>
        <taxon>Gammaproteobacteria</taxon>
        <taxon>Thiotrichales</taxon>
        <taxon>Francisellaceae</taxon>
        <taxon>Francisella</taxon>
    </lineage>
</organism>
<evidence type="ECO:0000256" key="4">
    <source>
        <dbReference type="RuleBase" id="RU003694"/>
    </source>
</evidence>
<dbReference type="Pfam" id="PF00109">
    <property type="entry name" value="ketoacyl-synt"/>
    <property type="match status" value="1"/>
</dbReference>
<evidence type="ECO:0000256" key="2">
    <source>
        <dbReference type="ARBA" id="ARBA00008467"/>
    </source>
</evidence>
<dbReference type="InterPro" id="IPR000794">
    <property type="entry name" value="Beta-ketoacyl_synthase"/>
</dbReference>
<keyword evidence="3 4" id="KW-0808">Transferase</keyword>
<dbReference type="SUPFAM" id="SSF53901">
    <property type="entry name" value="Thiolase-like"/>
    <property type="match status" value="2"/>
</dbReference>
<evidence type="ECO:0000256" key="1">
    <source>
        <dbReference type="ARBA" id="ARBA00005189"/>
    </source>
</evidence>
<gene>
    <name evidence="6" type="ORF">LA55_1794</name>
</gene>
<dbReference type="Gene3D" id="3.40.47.10">
    <property type="match status" value="1"/>
</dbReference>
<sequence>MSGNEIYLNSLGIINCLGDSKQAVLQSLLSNQTGLVTDKNLLSGRKTIVGQVNDNILPEIPHRLKEFDCRNNQMALHACMQINHDISRVIDKYGADRIAVVCGTSTSGIDNGERALTKKFISGQFPKEFSYKQEETAGLSEFLREYYQLENIAFTISTACSSSGKAFASSARLLKQGLCDAVIVVGCDTLCELTLNGFDCLDAISQNLCLPFHNQRDGINIGEGAAAFIMSRDCSEIALLGVGESSDGYHITAPDPSGEGAKLAMIQALSSANLAPDDIGYLNLHGTATILNDNMESNAVRNIFKAPVACSSTKSLTGHTLGAAAATEVGICWLLLSDNYNPNKKLPKQYDSDKDIISDIGIITSDIRYHKPNFMSNSFAFGGNNVSVIIGKK</sequence>
<reference evidence="6 7" key="1">
    <citation type="journal article" date="2015" name="Genome Announc.">
        <title>Genome sequencing of 18 francisella strains to aid in assay development and testing.</title>
        <authorList>
            <person name="Johnson S.L."/>
            <person name="Daligault H.E."/>
            <person name="Davenport K.W."/>
            <person name="Coyne S.R."/>
            <person name="Frey K.G."/>
            <person name="Koroleva G.I."/>
            <person name="Broomall S.M."/>
            <person name="Bishop-Lilly K.A."/>
            <person name="Bruce D.C."/>
            <person name="Chertkov O."/>
            <person name="Freitas T."/>
            <person name="Jaissle J."/>
            <person name="Ladner J.T."/>
            <person name="Rosenzweig C.N."/>
            <person name="Gibbons H.S."/>
            <person name="Palacios G.F."/>
            <person name="Redden C.L."/>
            <person name="Xu Y."/>
            <person name="Minogue T.D."/>
            <person name="Chain P.S."/>
        </authorList>
    </citation>
    <scope>NUCLEOTIDE SEQUENCE [LARGE SCALE GENOMIC DNA]</scope>
    <source>
        <strain evidence="6 7">GA01-2794</strain>
    </source>
</reference>
<dbReference type="PROSITE" id="PS52004">
    <property type="entry name" value="KS3_2"/>
    <property type="match status" value="1"/>
</dbReference>
<dbReference type="AlphaFoldDB" id="A0A0B6D252"/>
<dbReference type="GO" id="GO:0006633">
    <property type="term" value="P:fatty acid biosynthetic process"/>
    <property type="evidence" value="ECO:0007669"/>
    <property type="project" value="TreeGrafter"/>
</dbReference>
<dbReference type="GO" id="GO:0004315">
    <property type="term" value="F:3-oxoacyl-[acyl-carrier-protein] synthase activity"/>
    <property type="evidence" value="ECO:0007669"/>
    <property type="project" value="TreeGrafter"/>
</dbReference>
<feature type="domain" description="Ketosynthase family 3 (KS3)" evidence="5">
    <location>
        <begin position="20"/>
        <end position="392"/>
    </location>
</feature>
<dbReference type="OrthoDB" id="9808669at2"/>
<evidence type="ECO:0000259" key="5">
    <source>
        <dbReference type="PROSITE" id="PS52004"/>
    </source>
</evidence>
<dbReference type="NCBIfam" id="NF006618">
    <property type="entry name" value="PRK09185.1"/>
    <property type="match status" value="1"/>
</dbReference>
<evidence type="ECO:0000256" key="3">
    <source>
        <dbReference type="ARBA" id="ARBA00022679"/>
    </source>
</evidence>
<dbReference type="PANTHER" id="PTHR11712">
    <property type="entry name" value="POLYKETIDE SYNTHASE-RELATED"/>
    <property type="match status" value="1"/>
</dbReference>
<protein>
    <recommendedName>
        <fullName evidence="5">Ketosynthase family 3 (KS3) domain-containing protein</fullName>
    </recommendedName>
</protein>
<dbReference type="Proteomes" id="UP000031830">
    <property type="component" value="Chromosome"/>
</dbReference>
<accession>A0A0B6D252</accession>
<dbReference type="RefSeq" id="WP_044526839.1">
    <property type="nucleotide sequence ID" value="NZ_CP009440.1"/>
</dbReference>
<dbReference type="PANTHER" id="PTHR11712:SF320">
    <property type="entry name" value="BETA-KETOACYL SYNTHASE"/>
    <property type="match status" value="1"/>
</dbReference>
<dbReference type="KEGG" id="fpz:LA55_1794"/>
<proteinExistence type="inferred from homology"/>